<dbReference type="Gene3D" id="3.40.50.620">
    <property type="entry name" value="HUPs"/>
    <property type="match status" value="2"/>
</dbReference>
<dbReference type="InterPro" id="IPR023617">
    <property type="entry name" value="Tyr-tRNA-ligase_arc/euk-type"/>
</dbReference>
<dbReference type="InterPro" id="IPR002305">
    <property type="entry name" value="aa-tRNA-synth_Ic"/>
</dbReference>
<dbReference type="EC" id="6.1.1.1" evidence="4"/>
<dbReference type="AlphaFoldDB" id="A0A090M2F6"/>
<dbReference type="OrthoDB" id="197206at2759"/>
<reference evidence="14 15" key="2">
    <citation type="journal article" date="2014" name="BMC Genomics">
        <title>An improved genome of the model marine alga Ostreococcus tauri unfolds by assessing Illumina de novo assemblies.</title>
        <authorList>
            <person name="Blanc-Mathieu R."/>
            <person name="Verhelst B."/>
            <person name="Derelle E."/>
            <person name="Rombauts S."/>
            <person name="Bouget F.Y."/>
            <person name="Carre I."/>
            <person name="Chateau A."/>
            <person name="Eyre-Walker A."/>
            <person name="Grimsley N."/>
            <person name="Moreau H."/>
            <person name="Piegu B."/>
            <person name="Rivals E."/>
            <person name="Schackwitz W."/>
            <person name="Van de Peer Y."/>
            <person name="Piganeau G."/>
        </authorList>
    </citation>
    <scope>NUCLEOTIDE SEQUENCE [LARGE SCALE GENOMIC DNA]</scope>
    <source>
        <strain evidence="15">OTTH 0595 / CCAP 157/2 / RCC745</strain>
    </source>
</reference>
<sequence length="377" mass="42507">MSTDAEKAAAQLAETSIEPANPVHEPSGMDLNSRLELALTIAEECVQPDELRKLLEKKPVPVCYDGFEPSGRMHIAQGVMKALNVNKLTKIGCKFKFWVADWFALMNNKMGGDLKKIQKVGAYMVEVWKAIGMDLENVEFVWSSEEINSRAGEYWPLVLDIARKNKLARILRCSQIMGRSESDELSASQIFYPCMQCADIFFLGADICQLGMDQRKVNMLAREYCDDIKRKNKPIILSHHMLMGLKQGQEKMSKSDPDSAIFMEDSEQEVNTKIKKAYCPEKEIAGNPCMEYIKYVIIPWSGKFDLKRKEDNGGDKTYETYEELEADYISGAVHPGDLKPSLAAMLNAILQPVRDHFKNDAAAKALLAQVKSFKVTK</sequence>
<dbReference type="InterPro" id="IPR050489">
    <property type="entry name" value="Tyr-tRNA_synthase"/>
</dbReference>
<evidence type="ECO:0000256" key="13">
    <source>
        <dbReference type="RuleBase" id="RU363036"/>
    </source>
</evidence>
<dbReference type="STRING" id="70448.A0A090M2F6"/>
<keyword evidence="8 13" id="KW-0067">ATP-binding</keyword>
<dbReference type="InterPro" id="IPR014729">
    <property type="entry name" value="Rossmann-like_a/b/a_fold"/>
</dbReference>
<evidence type="ECO:0000256" key="6">
    <source>
        <dbReference type="ARBA" id="ARBA00022598"/>
    </source>
</evidence>
<reference evidence="15" key="1">
    <citation type="journal article" date="2006" name="Proc. Natl. Acad. Sci. U.S.A.">
        <title>Genome analysis of the smallest free-living eukaryote Ostreococcus tauri unveils many unique features.</title>
        <authorList>
            <person name="Derelle E."/>
            <person name="Ferraz C."/>
            <person name="Rombauts S."/>
            <person name="Rouze P."/>
            <person name="Worden A.Z."/>
            <person name="Robbens S."/>
            <person name="Partensky F."/>
            <person name="Degroeve S."/>
            <person name="Echeynie S."/>
            <person name="Cooke R."/>
            <person name="Saeys Y."/>
            <person name="Wuyts J."/>
            <person name="Jabbari K."/>
            <person name="Bowler C."/>
            <person name="Panaud O."/>
            <person name="Piegu B."/>
            <person name="Ball S.G."/>
            <person name="Ral J.-P."/>
            <person name="Bouget F.-Y."/>
            <person name="Piganeau G."/>
            <person name="De Baets B."/>
            <person name="Picard A."/>
            <person name="Delseny M."/>
            <person name="Demaille J."/>
            <person name="Van de Peer Y."/>
            <person name="Moreau H."/>
        </authorList>
    </citation>
    <scope>NUCLEOTIDE SEQUENCE [LARGE SCALE GENOMIC DNA]</scope>
    <source>
        <strain evidence="15">OTTH 0595 / CCAP 157/2 / RCC745</strain>
    </source>
</reference>
<dbReference type="EMBL" id="CAID01000006">
    <property type="protein sequence ID" value="CEF98410.1"/>
    <property type="molecule type" value="Genomic_DNA"/>
</dbReference>
<dbReference type="RefSeq" id="XP_003079931.2">
    <property type="nucleotide sequence ID" value="XM_003079883.2"/>
</dbReference>
<keyword evidence="15" id="KW-1185">Reference proteome</keyword>
<evidence type="ECO:0000256" key="12">
    <source>
        <dbReference type="ARBA" id="ARBA00048248"/>
    </source>
</evidence>
<evidence type="ECO:0000256" key="7">
    <source>
        <dbReference type="ARBA" id="ARBA00022741"/>
    </source>
</evidence>
<dbReference type="GO" id="GO:0006437">
    <property type="term" value="P:tyrosyl-tRNA aminoacylation"/>
    <property type="evidence" value="ECO:0007669"/>
    <property type="project" value="TreeGrafter"/>
</dbReference>
<keyword evidence="9 13" id="KW-0648">Protein biosynthesis</keyword>
<dbReference type="GO" id="GO:0004831">
    <property type="term" value="F:tyrosine-tRNA ligase activity"/>
    <property type="evidence" value="ECO:0007669"/>
    <property type="project" value="UniProtKB-EC"/>
</dbReference>
<dbReference type="PIRSF" id="PIRSF006588">
    <property type="entry name" value="TyrRS_arch_euk"/>
    <property type="match status" value="1"/>
</dbReference>
<evidence type="ECO:0000256" key="1">
    <source>
        <dbReference type="ARBA" id="ARBA00002025"/>
    </source>
</evidence>
<comment type="similarity">
    <text evidence="3 13">Belongs to the class-I aminoacyl-tRNA synthetase family.</text>
</comment>
<dbReference type="GO" id="GO:0005829">
    <property type="term" value="C:cytosol"/>
    <property type="evidence" value="ECO:0007669"/>
    <property type="project" value="UniProtKB-SubCell"/>
</dbReference>
<evidence type="ECO:0000256" key="5">
    <source>
        <dbReference type="ARBA" id="ARBA00022490"/>
    </source>
</evidence>
<protein>
    <recommendedName>
        <fullName evidence="4">tyrosine--tRNA ligase</fullName>
        <ecNumber evidence="4">6.1.1.1</ecNumber>
    </recommendedName>
    <alternativeName>
        <fullName evidence="11">Tyrosyl-tRNA synthetase</fullName>
    </alternativeName>
</protein>
<evidence type="ECO:0000256" key="11">
    <source>
        <dbReference type="ARBA" id="ARBA00033323"/>
    </source>
</evidence>
<dbReference type="Proteomes" id="UP000009170">
    <property type="component" value="Unassembled WGS sequence"/>
</dbReference>
<keyword evidence="5" id="KW-0963">Cytoplasm</keyword>
<evidence type="ECO:0000313" key="15">
    <source>
        <dbReference type="Proteomes" id="UP000009170"/>
    </source>
</evidence>
<evidence type="ECO:0000256" key="8">
    <source>
        <dbReference type="ARBA" id="ARBA00022840"/>
    </source>
</evidence>
<gene>
    <name evidence="14" type="ORF">OT_ostta06g02920</name>
</gene>
<comment type="function">
    <text evidence="1">Catalyzes the attachment of tyrosine to tRNA(Tyr) in a two-step reaction: tyrosine is first activated by ATP to form Tyr-AMP and then transferred to the acceptor end of tRNA(Tyr).</text>
</comment>
<comment type="catalytic activity">
    <reaction evidence="12">
        <text>tRNA(Tyr) + L-tyrosine + ATP = L-tyrosyl-tRNA(Tyr) + AMP + diphosphate + H(+)</text>
        <dbReference type="Rhea" id="RHEA:10220"/>
        <dbReference type="Rhea" id="RHEA-COMP:9706"/>
        <dbReference type="Rhea" id="RHEA-COMP:9707"/>
        <dbReference type="ChEBI" id="CHEBI:15378"/>
        <dbReference type="ChEBI" id="CHEBI:30616"/>
        <dbReference type="ChEBI" id="CHEBI:33019"/>
        <dbReference type="ChEBI" id="CHEBI:58315"/>
        <dbReference type="ChEBI" id="CHEBI:78442"/>
        <dbReference type="ChEBI" id="CHEBI:78536"/>
        <dbReference type="ChEBI" id="CHEBI:456215"/>
        <dbReference type="EC" id="6.1.1.1"/>
    </reaction>
</comment>
<proteinExistence type="inferred from homology"/>
<keyword evidence="7 13" id="KW-0547">Nucleotide-binding</keyword>
<comment type="subcellular location">
    <subcellularLocation>
        <location evidence="2">Cytoplasm</location>
        <location evidence="2">Cytosol</location>
    </subcellularLocation>
</comment>
<evidence type="ECO:0000256" key="3">
    <source>
        <dbReference type="ARBA" id="ARBA00005594"/>
    </source>
</evidence>
<evidence type="ECO:0000256" key="2">
    <source>
        <dbReference type="ARBA" id="ARBA00004514"/>
    </source>
</evidence>
<dbReference type="Pfam" id="PF00579">
    <property type="entry name" value="tRNA-synt_1b"/>
    <property type="match status" value="1"/>
</dbReference>
<dbReference type="KEGG" id="ota:OT_ostta06g02920"/>
<dbReference type="PANTHER" id="PTHR46264:SF4">
    <property type="entry name" value="TYROSINE--TRNA LIGASE, CYTOPLASMIC"/>
    <property type="match status" value="1"/>
</dbReference>
<keyword evidence="10 13" id="KW-0030">Aminoacyl-tRNA synthetase</keyword>
<dbReference type="GO" id="GO:0005524">
    <property type="term" value="F:ATP binding"/>
    <property type="evidence" value="ECO:0007669"/>
    <property type="project" value="UniProtKB-KW"/>
</dbReference>
<organism evidence="14 15">
    <name type="scientific">Ostreococcus tauri</name>
    <name type="common">Marine green alga</name>
    <dbReference type="NCBI Taxonomy" id="70448"/>
    <lineage>
        <taxon>Eukaryota</taxon>
        <taxon>Viridiplantae</taxon>
        <taxon>Chlorophyta</taxon>
        <taxon>Mamiellophyceae</taxon>
        <taxon>Mamiellales</taxon>
        <taxon>Bathycoccaceae</taxon>
        <taxon>Ostreococcus</taxon>
    </lineage>
</organism>
<dbReference type="SUPFAM" id="SSF52374">
    <property type="entry name" value="Nucleotidylyl transferase"/>
    <property type="match status" value="1"/>
</dbReference>
<evidence type="ECO:0000313" key="14">
    <source>
        <dbReference type="EMBL" id="CEF98410.1"/>
    </source>
</evidence>
<evidence type="ECO:0000256" key="4">
    <source>
        <dbReference type="ARBA" id="ARBA00013160"/>
    </source>
</evidence>
<comment type="caution">
    <text evidence="14">The sequence shown here is derived from an EMBL/GenBank/DDBJ whole genome shotgun (WGS) entry which is preliminary data.</text>
</comment>
<accession>A0A090M2F6</accession>
<keyword evidence="6 13" id="KW-0436">Ligase</keyword>
<dbReference type="PANTHER" id="PTHR46264">
    <property type="entry name" value="TYROSINE-TRNA LIGASE"/>
    <property type="match status" value="1"/>
</dbReference>
<name>A0A090M2F6_OSTTA</name>
<dbReference type="NCBIfam" id="NF006330">
    <property type="entry name" value="PRK08560.1"/>
    <property type="match status" value="1"/>
</dbReference>
<evidence type="ECO:0000256" key="10">
    <source>
        <dbReference type="ARBA" id="ARBA00023146"/>
    </source>
</evidence>
<dbReference type="FunFam" id="3.40.50.620:FF:000085">
    <property type="entry name" value="Tyrosine--tRNA ligase 1 cytoplasmic"/>
    <property type="match status" value="1"/>
</dbReference>
<dbReference type="GeneID" id="9835559"/>
<dbReference type="FunCoup" id="A0A090M2F6">
    <property type="interactions" value="1883"/>
</dbReference>
<dbReference type="FunFam" id="3.40.50.620:FF:000103">
    <property type="entry name" value="tyrosine--tRNA ligase 1, cytoplasmic"/>
    <property type="match status" value="1"/>
</dbReference>
<dbReference type="InParanoid" id="A0A090M2F6"/>
<evidence type="ECO:0000256" key="9">
    <source>
        <dbReference type="ARBA" id="ARBA00022917"/>
    </source>
</evidence>